<feature type="region of interest" description="Disordered" evidence="1">
    <location>
        <begin position="136"/>
        <end position="157"/>
    </location>
</feature>
<name>A0A645CEQ8_9ZZZZ</name>
<comment type="caution">
    <text evidence="2">The sequence shown here is derived from an EMBL/GenBank/DDBJ whole genome shotgun (WGS) entry which is preliminary data.</text>
</comment>
<evidence type="ECO:0000313" key="2">
    <source>
        <dbReference type="EMBL" id="MPM75421.1"/>
    </source>
</evidence>
<gene>
    <name evidence="2" type="ORF">SDC9_122414</name>
</gene>
<feature type="compositionally biased region" description="Basic and acidic residues" evidence="1">
    <location>
        <begin position="144"/>
        <end position="157"/>
    </location>
</feature>
<protein>
    <submittedName>
        <fullName evidence="2">Uncharacterized protein</fullName>
    </submittedName>
</protein>
<accession>A0A645CEQ8</accession>
<evidence type="ECO:0000256" key="1">
    <source>
        <dbReference type="SAM" id="MobiDB-lite"/>
    </source>
</evidence>
<dbReference type="AlphaFoldDB" id="A0A645CEQ8"/>
<organism evidence="2">
    <name type="scientific">bioreactor metagenome</name>
    <dbReference type="NCBI Taxonomy" id="1076179"/>
    <lineage>
        <taxon>unclassified sequences</taxon>
        <taxon>metagenomes</taxon>
        <taxon>ecological metagenomes</taxon>
    </lineage>
</organism>
<feature type="region of interest" description="Disordered" evidence="1">
    <location>
        <begin position="69"/>
        <end position="94"/>
    </location>
</feature>
<proteinExistence type="predicted"/>
<sequence length="157" mass="17663">MIEALKQKRLQECVPHGDAERFLRDARPGWNQNRGLPLSLNRPREHDCKRGGEHIQRCAADGLIRLEVDGGKRKQHREDCARQPGNEDCKEHGPLRVRGTKAARVHIAQKQAGAKCADDHDAFQRDIDHAAALREHAAQGNEQQGDHKHNGCADDIR</sequence>
<reference evidence="2" key="1">
    <citation type="submission" date="2019-08" db="EMBL/GenBank/DDBJ databases">
        <authorList>
            <person name="Kucharzyk K."/>
            <person name="Murdoch R.W."/>
            <person name="Higgins S."/>
            <person name="Loffler F."/>
        </authorList>
    </citation>
    <scope>NUCLEOTIDE SEQUENCE</scope>
</reference>
<dbReference type="EMBL" id="VSSQ01026616">
    <property type="protein sequence ID" value="MPM75421.1"/>
    <property type="molecule type" value="Genomic_DNA"/>
</dbReference>